<keyword evidence="7" id="KW-0472">Membrane</keyword>
<dbReference type="Pfam" id="PF12801">
    <property type="entry name" value="Fer4_5"/>
    <property type="match status" value="1"/>
</dbReference>
<name>A0ABV4TQ12_9GAMM</name>
<keyword evidence="4" id="KW-0249">Electron transport</keyword>
<dbReference type="RefSeq" id="WP_373654132.1">
    <property type="nucleotide sequence ID" value="NZ_JBGUAW010000001.1"/>
</dbReference>
<dbReference type="InterPro" id="IPR017900">
    <property type="entry name" value="4Fe4S_Fe_S_CS"/>
</dbReference>
<dbReference type="PANTHER" id="PTHR30176">
    <property type="entry name" value="FERREDOXIN-TYPE PROTEIN NAPH"/>
    <property type="match status" value="1"/>
</dbReference>
<reference evidence="9 10" key="1">
    <citation type="submission" date="2024-08" db="EMBL/GenBank/DDBJ databases">
        <title>Whole-genome sequencing of halo(alkali)philic microorganisms from hypersaline lakes.</title>
        <authorList>
            <person name="Sorokin D.Y."/>
            <person name="Merkel A.Y."/>
            <person name="Messina E."/>
            <person name="Yakimov M."/>
        </authorList>
    </citation>
    <scope>NUCLEOTIDE SEQUENCE [LARGE SCALE GENOMIC DNA]</scope>
    <source>
        <strain evidence="9 10">Cl-TMA</strain>
    </source>
</reference>
<dbReference type="PROSITE" id="PS51379">
    <property type="entry name" value="4FE4S_FER_2"/>
    <property type="match status" value="1"/>
</dbReference>
<evidence type="ECO:0000256" key="3">
    <source>
        <dbReference type="ARBA" id="ARBA00022723"/>
    </source>
</evidence>
<accession>A0ABV4TQ12</accession>
<dbReference type="InterPro" id="IPR017896">
    <property type="entry name" value="4Fe4S_Fe-S-bd"/>
</dbReference>
<dbReference type="Gene3D" id="2.60.40.10">
    <property type="entry name" value="Immunoglobulins"/>
    <property type="match status" value="1"/>
</dbReference>
<gene>
    <name evidence="9" type="primary">ccoG</name>
    <name evidence="9" type="ORF">ACERLL_00690</name>
</gene>
<keyword evidence="6" id="KW-0411">Iron-sulfur</keyword>
<feature type="transmembrane region" description="Helical" evidence="7">
    <location>
        <begin position="149"/>
        <end position="166"/>
    </location>
</feature>
<sequence>MAEQTEGLYAAHEKVYPQAVRGFFRRMKTTILLVAYAVYFLLPYVRWENRQAVLFDIPGRQFFLFGLRVAPEDIIWLSGLLFIAAVALFFVTSLAGRVFCGYFCFQTLWSDVFLWIEEKVEGGRSRRLRLDKQPLSADKALKKGIKHSLWLAVALLTGITFTLYFADAYQLWYQYLTFQAPLPALFTAGLLTATTYTMAGLAREQVCTYMCPYARFQGAMFDRDTLIVAYDPSRGERSQGRQPPKRGERYEERVAAGKGDCIDCGYCVKVCPTGIDIREGQQYQCITCGLCIDACDTIMESQGFPKGLIRYTSENELEGGKTHLLRPKILGYAVILLAAIGVLAYSIANQSMMDLNVAKVRNPTYILEPDGRIKNVYELRVNNKAQEVRRYRVSMQGLPAAEYEIQGGFREFSVDPGENQTVRAYVWVDPDDLKGPRSHFSFRAERIDVPSGKETEASEATAMFYTPEQYL</sequence>
<feature type="transmembrane region" description="Helical" evidence="7">
    <location>
        <begin position="74"/>
        <end position="95"/>
    </location>
</feature>
<evidence type="ECO:0000256" key="7">
    <source>
        <dbReference type="SAM" id="Phobius"/>
    </source>
</evidence>
<dbReference type="InterPro" id="IPR032879">
    <property type="entry name" value="FixG_C"/>
</dbReference>
<dbReference type="SUPFAM" id="SSF54862">
    <property type="entry name" value="4Fe-4S ferredoxins"/>
    <property type="match status" value="1"/>
</dbReference>
<keyword evidence="1" id="KW-0813">Transport</keyword>
<evidence type="ECO:0000256" key="6">
    <source>
        <dbReference type="ARBA" id="ARBA00023014"/>
    </source>
</evidence>
<dbReference type="Pfam" id="PF11614">
    <property type="entry name" value="FixG_C"/>
    <property type="match status" value="1"/>
</dbReference>
<keyword evidence="3" id="KW-0479">Metal-binding</keyword>
<evidence type="ECO:0000256" key="5">
    <source>
        <dbReference type="ARBA" id="ARBA00023004"/>
    </source>
</evidence>
<keyword evidence="2" id="KW-0004">4Fe-4S</keyword>
<evidence type="ECO:0000259" key="8">
    <source>
        <dbReference type="PROSITE" id="PS51379"/>
    </source>
</evidence>
<feature type="transmembrane region" description="Helical" evidence="7">
    <location>
        <begin position="30"/>
        <end position="47"/>
    </location>
</feature>
<dbReference type="Gene3D" id="1.10.1060.10">
    <property type="entry name" value="Alpha-helical ferredoxin"/>
    <property type="match status" value="1"/>
</dbReference>
<feature type="transmembrane region" description="Helical" evidence="7">
    <location>
        <begin position="172"/>
        <end position="193"/>
    </location>
</feature>
<organism evidence="9 10">
    <name type="scientific">Thiohalorhabdus methylotrophus</name>
    <dbReference type="NCBI Taxonomy" id="3242694"/>
    <lineage>
        <taxon>Bacteria</taxon>
        <taxon>Pseudomonadati</taxon>
        <taxon>Pseudomonadota</taxon>
        <taxon>Gammaproteobacteria</taxon>
        <taxon>Thiohalorhabdales</taxon>
        <taxon>Thiohalorhabdaceae</taxon>
        <taxon>Thiohalorhabdus</taxon>
    </lineage>
</organism>
<keyword evidence="10" id="KW-1185">Reference proteome</keyword>
<dbReference type="InterPro" id="IPR051684">
    <property type="entry name" value="Electron_Trans/Redox"/>
</dbReference>
<evidence type="ECO:0000256" key="4">
    <source>
        <dbReference type="ARBA" id="ARBA00022982"/>
    </source>
</evidence>
<dbReference type="Proteomes" id="UP001575181">
    <property type="component" value="Unassembled WGS sequence"/>
</dbReference>
<dbReference type="PROSITE" id="PS00198">
    <property type="entry name" value="4FE4S_FER_1"/>
    <property type="match status" value="1"/>
</dbReference>
<dbReference type="PANTHER" id="PTHR30176:SF3">
    <property type="entry name" value="FERREDOXIN-TYPE PROTEIN NAPH"/>
    <property type="match status" value="1"/>
</dbReference>
<feature type="transmembrane region" description="Helical" evidence="7">
    <location>
        <begin position="329"/>
        <end position="348"/>
    </location>
</feature>
<keyword evidence="7" id="KW-0812">Transmembrane</keyword>
<evidence type="ECO:0000313" key="10">
    <source>
        <dbReference type="Proteomes" id="UP001575181"/>
    </source>
</evidence>
<dbReference type="Pfam" id="PF13746">
    <property type="entry name" value="Fer4_18"/>
    <property type="match status" value="1"/>
</dbReference>
<proteinExistence type="predicted"/>
<evidence type="ECO:0000256" key="2">
    <source>
        <dbReference type="ARBA" id="ARBA00022485"/>
    </source>
</evidence>
<keyword evidence="7" id="KW-1133">Transmembrane helix</keyword>
<dbReference type="InterPro" id="IPR013783">
    <property type="entry name" value="Ig-like_fold"/>
</dbReference>
<evidence type="ECO:0000256" key="1">
    <source>
        <dbReference type="ARBA" id="ARBA00022448"/>
    </source>
</evidence>
<keyword evidence="5" id="KW-0408">Iron</keyword>
<evidence type="ECO:0000313" key="9">
    <source>
        <dbReference type="EMBL" id="MFA9459342.1"/>
    </source>
</evidence>
<comment type="caution">
    <text evidence="9">The sequence shown here is derived from an EMBL/GenBank/DDBJ whole genome shotgun (WGS) entry which is preliminary data.</text>
</comment>
<feature type="domain" description="4Fe-4S ferredoxin-type" evidence="8">
    <location>
        <begin position="252"/>
        <end position="280"/>
    </location>
</feature>
<protein>
    <submittedName>
        <fullName evidence="9">Cytochrome c oxidase accessory protein CcoG</fullName>
    </submittedName>
</protein>
<dbReference type="InterPro" id="IPR009051">
    <property type="entry name" value="Helical_ferredxn"/>
</dbReference>
<dbReference type="NCBIfam" id="TIGR02745">
    <property type="entry name" value="ccoG_rdxA_fixG"/>
    <property type="match status" value="1"/>
</dbReference>
<dbReference type="EMBL" id="JBGUAW010000001">
    <property type="protein sequence ID" value="MFA9459342.1"/>
    <property type="molecule type" value="Genomic_DNA"/>
</dbReference>
<dbReference type="InterPro" id="IPR014116">
    <property type="entry name" value="Cyt_c_oxidase_cbb3_FixG"/>
</dbReference>